<accession>A0A8J3R557</accession>
<dbReference type="AlphaFoldDB" id="A0A8J3R557"/>
<reference evidence="1" key="1">
    <citation type="submission" date="2021-01" db="EMBL/GenBank/DDBJ databases">
        <title>Whole genome shotgun sequence of Rugosimonospora africana NBRC 104875.</title>
        <authorList>
            <person name="Komaki H."/>
            <person name="Tamura T."/>
        </authorList>
    </citation>
    <scope>NUCLEOTIDE SEQUENCE</scope>
    <source>
        <strain evidence="1">NBRC 104875</strain>
    </source>
</reference>
<comment type="caution">
    <text evidence="1">The sequence shown here is derived from an EMBL/GenBank/DDBJ whole genome shotgun (WGS) entry which is preliminary data.</text>
</comment>
<protein>
    <submittedName>
        <fullName evidence="1">Uncharacterized protein</fullName>
    </submittedName>
</protein>
<gene>
    <name evidence="1" type="ORF">Raf01_98340</name>
</gene>
<evidence type="ECO:0000313" key="1">
    <source>
        <dbReference type="EMBL" id="GIH21662.1"/>
    </source>
</evidence>
<proteinExistence type="predicted"/>
<organism evidence="1 2">
    <name type="scientific">Rugosimonospora africana</name>
    <dbReference type="NCBI Taxonomy" id="556532"/>
    <lineage>
        <taxon>Bacteria</taxon>
        <taxon>Bacillati</taxon>
        <taxon>Actinomycetota</taxon>
        <taxon>Actinomycetes</taxon>
        <taxon>Micromonosporales</taxon>
        <taxon>Micromonosporaceae</taxon>
        <taxon>Rugosimonospora</taxon>
    </lineage>
</organism>
<name>A0A8J3R557_9ACTN</name>
<sequence length="214" mass="23995">MLDGPAFDSSALRRQVRDFYEQTERWQLELQSQWSAWAWPFGWLISALFARRLDQLSLPLRAKDVADGMTSQLTSVVDRNGRLIGSSWRRRLRATGATTYSGWYQAVALPGTRQPSVRVVFPLPNGRLVVFLRPEVSTVGGLTLISPAGGWGDDGAYLVVERGSGSPVWARRIPVRESFHVYVDAQDVLRTDHVLGLWSVPALRLQYRLSAIDG</sequence>
<dbReference type="Proteomes" id="UP000642748">
    <property type="component" value="Unassembled WGS sequence"/>
</dbReference>
<keyword evidence="2" id="KW-1185">Reference proteome</keyword>
<evidence type="ECO:0000313" key="2">
    <source>
        <dbReference type="Proteomes" id="UP000642748"/>
    </source>
</evidence>
<dbReference type="EMBL" id="BONZ01000154">
    <property type="protein sequence ID" value="GIH21662.1"/>
    <property type="molecule type" value="Genomic_DNA"/>
</dbReference>